<gene>
    <name evidence="3" type="ORF">D0859_02364</name>
</gene>
<feature type="region of interest" description="Disordered" evidence="1">
    <location>
        <begin position="38"/>
        <end position="61"/>
    </location>
</feature>
<feature type="domain" description="Endo-1,3(4)-beta-glucanase 1 carbohydrate binding" evidence="2">
    <location>
        <begin position="99"/>
        <end position="146"/>
    </location>
</feature>
<name>A0A3M7J6X3_HORWE</name>
<evidence type="ECO:0000313" key="4">
    <source>
        <dbReference type="Proteomes" id="UP000281677"/>
    </source>
</evidence>
<sequence length="891" mass="96988">MVAWQLQHGSHNVRRSPSAFSFLVITFASSCHHRESKHATRSQHVDGSTVFTDPTPPKGAGSNPATYSAMYPMLLALLVVHVTLASAASTSTDSSLVACGDAYFLPTQYTCYDGGFLCPIHDGEPTLRCGDACYNPRQYSCTHAKLTSVSTEILSTAPNISSIPTPRLNASSPAQCSEEPTTLQLSDPPYENNFYSDCNSASQVVVTSPLPDSNLSIIGPRLLVAWPAGNSWVVAFFEPIEGPNGTLAIRLVNDPGATQPLQGGHSAFSNTSDSIAQARVNTLVNFNTSARLTVPIFGSIRTIRDFTKGPSILVPEIQDAIVFSESDDGGASLSRLWLDNVTTTTMSFTPANSTMGKVNINNQTLEFAAGTYNFTSTLKYPQLKQLSASEVLNEASQDLIVKSPDQTKSLSFLSYTNKLLAGAWRFLTYFGRDSMISLLLLQPVLSEGEGGAIEAVISAVLERVNSTDGSVCHEETIGDYAPYLHLQENVTSTAPICSYIMIDSDYFLMPVMQNYFLATETGRRRREAFFATRASLNFGHQGTTYGELSRINAERVMRIAGPFAQPDGQTEENLVHLKEGEVVGEWRDSTYGTGGGRVPYDVNTALVPAALRSIAALASEGFFPEHPEWRQLAEDYATVWEDETLAFFTVVVPPEEAIELVTDYTTEAGYGFPSHTSSITSEIVYHGLALNGNNNQSLVKVMNTDDCFRHFLLNTTNQNQLTSYLNSTASNILAPFPVGLSTPVGLLVANPAYGGDPVYAANFTNNAYHGTVVWGWQMAMMAAGLEQQLDRCMSGNTNVTTTINSTPAFCADRSVYGNVKAAYNHLWDLIEANEEQLSSEVWSWLYNEEQGFVFEPLGALPPPAGQSPTESNIRQLWSLTFLAVTRNKGLR</sequence>
<evidence type="ECO:0000256" key="1">
    <source>
        <dbReference type="SAM" id="MobiDB-lite"/>
    </source>
</evidence>
<proteinExistence type="predicted"/>
<reference evidence="3 4" key="1">
    <citation type="journal article" date="2018" name="BMC Genomics">
        <title>Genomic evidence for intraspecific hybridization in a clonal and extremely halotolerant yeast.</title>
        <authorList>
            <person name="Gostincar C."/>
            <person name="Stajich J.E."/>
            <person name="Zupancic J."/>
            <person name="Zalar P."/>
            <person name="Gunde-Cimerman N."/>
        </authorList>
    </citation>
    <scope>NUCLEOTIDE SEQUENCE [LARGE SCALE GENOMIC DNA]</scope>
    <source>
        <strain evidence="3 4">EXF-120</strain>
    </source>
</reference>
<dbReference type="VEuPathDB" id="FungiDB:BTJ68_03424"/>
<dbReference type="EMBL" id="QWIT01000043">
    <property type="protein sequence ID" value="RMZ33483.1"/>
    <property type="molecule type" value="Genomic_DNA"/>
</dbReference>
<protein>
    <recommendedName>
        <fullName evidence="2">Endo-1,3(4)-beta-glucanase 1 carbohydrate binding domain-containing protein</fullName>
    </recommendedName>
</protein>
<dbReference type="InterPro" id="IPR018909">
    <property type="entry name" value="Eng1_septum"/>
</dbReference>
<dbReference type="Pfam" id="PF10645">
    <property type="entry name" value="Carb_bind"/>
    <property type="match status" value="1"/>
</dbReference>
<evidence type="ECO:0000259" key="2">
    <source>
        <dbReference type="Pfam" id="PF10645"/>
    </source>
</evidence>
<dbReference type="GO" id="GO:0030246">
    <property type="term" value="F:carbohydrate binding"/>
    <property type="evidence" value="ECO:0007669"/>
    <property type="project" value="InterPro"/>
</dbReference>
<evidence type="ECO:0000313" key="3">
    <source>
        <dbReference type="EMBL" id="RMZ33483.1"/>
    </source>
</evidence>
<comment type="caution">
    <text evidence="3">The sequence shown here is derived from an EMBL/GenBank/DDBJ whole genome shotgun (WGS) entry which is preliminary data.</text>
</comment>
<accession>A0A3M7J6X3</accession>
<organism evidence="3 4">
    <name type="scientific">Hortaea werneckii</name>
    <name type="common">Black yeast</name>
    <name type="synonym">Cladosporium werneckii</name>
    <dbReference type="NCBI Taxonomy" id="91943"/>
    <lineage>
        <taxon>Eukaryota</taxon>
        <taxon>Fungi</taxon>
        <taxon>Dikarya</taxon>
        <taxon>Ascomycota</taxon>
        <taxon>Pezizomycotina</taxon>
        <taxon>Dothideomycetes</taxon>
        <taxon>Dothideomycetidae</taxon>
        <taxon>Mycosphaerellales</taxon>
        <taxon>Teratosphaeriaceae</taxon>
        <taxon>Hortaea</taxon>
    </lineage>
</organism>
<dbReference type="Proteomes" id="UP000281677">
    <property type="component" value="Unassembled WGS sequence"/>
</dbReference>
<dbReference type="OrthoDB" id="2591256at2759"/>
<dbReference type="AlphaFoldDB" id="A0A3M7J6X3"/>